<reference evidence="2 3" key="1">
    <citation type="journal article" date="2021" name="Elife">
        <title>Chloroplast acquisition without the gene transfer in kleptoplastic sea slugs, Plakobranchus ocellatus.</title>
        <authorList>
            <person name="Maeda T."/>
            <person name="Takahashi S."/>
            <person name="Yoshida T."/>
            <person name="Shimamura S."/>
            <person name="Takaki Y."/>
            <person name="Nagai Y."/>
            <person name="Toyoda A."/>
            <person name="Suzuki Y."/>
            <person name="Arimoto A."/>
            <person name="Ishii H."/>
            <person name="Satoh N."/>
            <person name="Nishiyama T."/>
            <person name="Hasebe M."/>
            <person name="Maruyama T."/>
            <person name="Minagawa J."/>
            <person name="Obokata J."/>
            <person name="Shigenobu S."/>
        </authorList>
    </citation>
    <scope>NUCLEOTIDE SEQUENCE [LARGE SCALE GENOMIC DNA]</scope>
</reference>
<name>A0AAV3ZHD4_9GAST</name>
<dbReference type="Proteomes" id="UP000735302">
    <property type="component" value="Unassembled WGS sequence"/>
</dbReference>
<feature type="compositionally biased region" description="Polar residues" evidence="1">
    <location>
        <begin position="66"/>
        <end position="87"/>
    </location>
</feature>
<feature type="compositionally biased region" description="Basic and acidic residues" evidence="1">
    <location>
        <begin position="21"/>
        <end position="31"/>
    </location>
</feature>
<dbReference type="EMBL" id="BLXT01002372">
    <property type="protein sequence ID" value="GFN93911.1"/>
    <property type="molecule type" value="Genomic_DNA"/>
</dbReference>
<organism evidence="2 3">
    <name type="scientific">Plakobranchus ocellatus</name>
    <dbReference type="NCBI Taxonomy" id="259542"/>
    <lineage>
        <taxon>Eukaryota</taxon>
        <taxon>Metazoa</taxon>
        <taxon>Spiralia</taxon>
        <taxon>Lophotrochozoa</taxon>
        <taxon>Mollusca</taxon>
        <taxon>Gastropoda</taxon>
        <taxon>Heterobranchia</taxon>
        <taxon>Euthyneura</taxon>
        <taxon>Panpulmonata</taxon>
        <taxon>Sacoglossa</taxon>
        <taxon>Placobranchoidea</taxon>
        <taxon>Plakobranchidae</taxon>
        <taxon>Plakobranchus</taxon>
    </lineage>
</organism>
<protein>
    <submittedName>
        <fullName evidence="2">Uncharacterized protein</fullName>
    </submittedName>
</protein>
<accession>A0AAV3ZHD4</accession>
<evidence type="ECO:0000313" key="3">
    <source>
        <dbReference type="Proteomes" id="UP000735302"/>
    </source>
</evidence>
<sequence>MPATETIAEKPQPEVVLASKAEQRLGSRDGRPATNQSSSSRKNRAILPNSRGNGSSNGIASPVMAATSSKPNLGNAPSDNTPRDNTVSNVLINESPASNATADTLQDDALQHQTDNSIEDPMKQILDEDELFMTLTDDERKEWEAMMLGR</sequence>
<dbReference type="AlphaFoldDB" id="A0AAV3ZHD4"/>
<proteinExistence type="predicted"/>
<feature type="region of interest" description="Disordered" evidence="1">
    <location>
        <begin position="1"/>
        <end position="87"/>
    </location>
</feature>
<evidence type="ECO:0000313" key="2">
    <source>
        <dbReference type="EMBL" id="GFN93911.1"/>
    </source>
</evidence>
<comment type="caution">
    <text evidence="2">The sequence shown here is derived from an EMBL/GenBank/DDBJ whole genome shotgun (WGS) entry which is preliminary data.</text>
</comment>
<gene>
    <name evidence="2" type="ORF">PoB_002041700</name>
</gene>
<feature type="compositionally biased region" description="Polar residues" evidence="1">
    <location>
        <begin position="50"/>
        <end position="59"/>
    </location>
</feature>
<evidence type="ECO:0000256" key="1">
    <source>
        <dbReference type="SAM" id="MobiDB-lite"/>
    </source>
</evidence>
<keyword evidence="3" id="KW-1185">Reference proteome</keyword>